<gene>
    <name evidence="3" type="ORF">DC487_12035</name>
</gene>
<dbReference type="RefSeq" id="WP_116776222.1">
    <property type="nucleotide sequence ID" value="NZ_QDKG01000004.1"/>
</dbReference>
<dbReference type="PROSITE" id="PS51257">
    <property type="entry name" value="PROKAR_LIPOPROTEIN"/>
    <property type="match status" value="1"/>
</dbReference>
<dbReference type="Gene3D" id="3.40.630.10">
    <property type="entry name" value="Zn peptidases"/>
    <property type="match status" value="1"/>
</dbReference>
<dbReference type="EMBL" id="QDKG01000004">
    <property type="protein sequence ID" value="PVH24842.1"/>
    <property type="molecule type" value="Genomic_DNA"/>
</dbReference>
<reference evidence="3 4" key="1">
    <citation type="submission" date="2018-04" db="EMBL/GenBank/DDBJ databases">
        <title>Sphingobacterium cortibacter sp. nov.</title>
        <authorList>
            <person name="Li Y."/>
        </authorList>
    </citation>
    <scope>NUCLEOTIDE SEQUENCE [LARGE SCALE GENOMIC DNA]</scope>
    <source>
        <strain evidence="3 4">2c-3</strain>
    </source>
</reference>
<evidence type="ECO:0000313" key="3">
    <source>
        <dbReference type="EMBL" id="PVH24842.1"/>
    </source>
</evidence>
<comment type="similarity">
    <text evidence="1">Belongs to the peptidase M14 family.</text>
</comment>
<evidence type="ECO:0000256" key="1">
    <source>
        <dbReference type="PROSITE-ProRule" id="PRU01379"/>
    </source>
</evidence>
<dbReference type="AlphaFoldDB" id="A0A2T8HHP1"/>
<dbReference type="PROSITE" id="PS52035">
    <property type="entry name" value="PEPTIDASE_M14"/>
    <property type="match status" value="1"/>
</dbReference>
<organism evidence="3 4">
    <name type="scientific">Sphingobacterium corticibacter</name>
    <dbReference type="NCBI Taxonomy" id="2171749"/>
    <lineage>
        <taxon>Bacteria</taxon>
        <taxon>Pseudomonadati</taxon>
        <taxon>Bacteroidota</taxon>
        <taxon>Sphingobacteriia</taxon>
        <taxon>Sphingobacteriales</taxon>
        <taxon>Sphingobacteriaceae</taxon>
        <taxon>Sphingobacterium</taxon>
    </lineage>
</organism>
<dbReference type="GO" id="GO:0006508">
    <property type="term" value="P:proteolysis"/>
    <property type="evidence" value="ECO:0007669"/>
    <property type="project" value="InterPro"/>
</dbReference>
<dbReference type="GO" id="GO:0004181">
    <property type="term" value="F:metallocarboxypeptidase activity"/>
    <property type="evidence" value="ECO:0007669"/>
    <property type="project" value="InterPro"/>
</dbReference>
<dbReference type="Pfam" id="PF00246">
    <property type="entry name" value="Peptidase_M14"/>
    <property type="match status" value="1"/>
</dbReference>
<evidence type="ECO:0000313" key="4">
    <source>
        <dbReference type="Proteomes" id="UP000245627"/>
    </source>
</evidence>
<comment type="caution">
    <text evidence="1">Lacks conserved residue(s) required for the propagation of feature annotation.</text>
</comment>
<accession>A0A2T8HHP1</accession>
<sequence length="506" mass="56638">MGKVILYICLLGLLTVSCQQVDKTVTSFKKDYSSAMTLTTSEWDSLFATYREPAIQHRRFKHQDVDSLVQQHAQKGILQVERIGASAAGRSISELTYGDGDIKVMLWSQMHGDEPTATMALLDIFNFLEGKEHDGDSLRNLLKDKLQIHFIPMLNPDGAEIYNRRNAQSVDLNRDARAQQTVEGKLLAARADAVKPSFGFNLHDQSIYYHVPETQNPVTISLLAPAYNPERDINETRGNAMKLIAGIQQMVQQYVPDAVAKYDDTHSPRGFGDNFQKWGASTVLIESGGLKGDVEKQQIRKLNFIIILNALMQIAEGSYEQYEIAQYEDIPFNGSSLLHDVFIHNLEIGSDSIPLRTDIAIRRAENTVGRDYFVRGWVEDLGDLQESFGYDQVDASSLHFVQGKVSDKMISSVKELSKSQAFALLKQGFMAIRLNPAVVGSAEQFHNLPIHVFSQPAFYTTSRIDLGGTANFYLADESGALRYAVLNGYLIDLSQPLKETFKNRVL</sequence>
<dbReference type="InterPro" id="IPR000834">
    <property type="entry name" value="Peptidase_M14"/>
</dbReference>
<name>A0A2T8HHP1_9SPHI</name>
<evidence type="ECO:0000259" key="2">
    <source>
        <dbReference type="PROSITE" id="PS52035"/>
    </source>
</evidence>
<comment type="caution">
    <text evidence="3">The sequence shown here is derived from an EMBL/GenBank/DDBJ whole genome shotgun (WGS) entry which is preliminary data.</text>
</comment>
<proteinExistence type="inferred from homology"/>
<protein>
    <submittedName>
        <fullName evidence="3">Peptidase M14</fullName>
    </submittedName>
</protein>
<dbReference type="SUPFAM" id="SSF53187">
    <property type="entry name" value="Zn-dependent exopeptidases"/>
    <property type="match status" value="1"/>
</dbReference>
<dbReference type="GO" id="GO:0008270">
    <property type="term" value="F:zinc ion binding"/>
    <property type="evidence" value="ECO:0007669"/>
    <property type="project" value="InterPro"/>
</dbReference>
<dbReference type="Proteomes" id="UP000245627">
    <property type="component" value="Unassembled WGS sequence"/>
</dbReference>
<keyword evidence="4" id="KW-1185">Reference proteome</keyword>
<feature type="domain" description="Peptidase M14" evidence="2">
    <location>
        <begin position="54"/>
        <end position="314"/>
    </location>
</feature>
<dbReference type="OrthoDB" id="1119199at2"/>